<dbReference type="PANTHER" id="PTHR24198:SF194">
    <property type="entry name" value="INVERSIN-A"/>
    <property type="match status" value="1"/>
</dbReference>
<dbReference type="SMART" id="SM00248">
    <property type="entry name" value="ANK"/>
    <property type="match status" value="2"/>
</dbReference>
<keyword evidence="1" id="KW-0677">Repeat</keyword>
<dbReference type="InterPro" id="IPR002110">
    <property type="entry name" value="Ankyrin_rpt"/>
</dbReference>
<dbReference type="GO" id="GO:0000502">
    <property type="term" value="C:proteasome complex"/>
    <property type="evidence" value="ECO:0007669"/>
    <property type="project" value="UniProtKB-KW"/>
</dbReference>
<dbReference type="EMBL" id="BLXT01004423">
    <property type="protein sequence ID" value="GFO12482.1"/>
    <property type="molecule type" value="Genomic_DNA"/>
</dbReference>
<dbReference type="PRINTS" id="PR01415">
    <property type="entry name" value="ANKYRIN"/>
</dbReference>
<sequence>MAAQTTVDEISKYAYEGNLGLLRLKLEQNNAFASRKDGSGRSPLHWAASGGRTDVVDYLLSLQVPVDDRDETHWTPLIIASSAGGTQIVHNLIANGAQINAVNQNGQSSLHYAASKNRLEQPASDGGARRNCYDEAATMPDAQAGRIQNS</sequence>
<comment type="caution">
    <text evidence="4">The sequence shown here is derived from an EMBL/GenBank/DDBJ whole genome shotgun (WGS) entry which is preliminary data.</text>
</comment>
<name>A0AAV4B011_9GAST</name>
<dbReference type="PROSITE" id="PS50088">
    <property type="entry name" value="ANK_REPEAT"/>
    <property type="match status" value="2"/>
</dbReference>
<keyword evidence="5" id="KW-1185">Reference proteome</keyword>
<dbReference type="PROSITE" id="PS50297">
    <property type="entry name" value="ANK_REP_REGION"/>
    <property type="match status" value="2"/>
</dbReference>
<accession>A0AAV4B011</accession>
<organism evidence="4 5">
    <name type="scientific">Plakobranchus ocellatus</name>
    <dbReference type="NCBI Taxonomy" id="259542"/>
    <lineage>
        <taxon>Eukaryota</taxon>
        <taxon>Metazoa</taxon>
        <taxon>Spiralia</taxon>
        <taxon>Lophotrochozoa</taxon>
        <taxon>Mollusca</taxon>
        <taxon>Gastropoda</taxon>
        <taxon>Heterobranchia</taxon>
        <taxon>Euthyneura</taxon>
        <taxon>Panpulmonata</taxon>
        <taxon>Sacoglossa</taxon>
        <taxon>Placobranchoidea</taxon>
        <taxon>Plakobranchidae</taxon>
        <taxon>Plakobranchus</taxon>
    </lineage>
</organism>
<protein>
    <submittedName>
        <fullName evidence="4">26S proteasome non-ATPase regulatory subunit 10-like</fullName>
    </submittedName>
</protein>
<dbReference type="Gene3D" id="1.25.40.20">
    <property type="entry name" value="Ankyrin repeat-containing domain"/>
    <property type="match status" value="1"/>
</dbReference>
<keyword evidence="4" id="KW-0647">Proteasome</keyword>
<dbReference type="Pfam" id="PF12796">
    <property type="entry name" value="Ank_2"/>
    <property type="match status" value="1"/>
</dbReference>
<keyword evidence="2 3" id="KW-0040">ANK repeat</keyword>
<evidence type="ECO:0000256" key="3">
    <source>
        <dbReference type="PROSITE-ProRule" id="PRU00023"/>
    </source>
</evidence>
<reference evidence="4 5" key="1">
    <citation type="journal article" date="2021" name="Elife">
        <title>Chloroplast acquisition without the gene transfer in kleptoplastic sea slugs, Plakobranchus ocellatus.</title>
        <authorList>
            <person name="Maeda T."/>
            <person name="Takahashi S."/>
            <person name="Yoshida T."/>
            <person name="Shimamura S."/>
            <person name="Takaki Y."/>
            <person name="Nagai Y."/>
            <person name="Toyoda A."/>
            <person name="Suzuki Y."/>
            <person name="Arimoto A."/>
            <person name="Ishii H."/>
            <person name="Satoh N."/>
            <person name="Nishiyama T."/>
            <person name="Hasebe M."/>
            <person name="Maruyama T."/>
            <person name="Minagawa J."/>
            <person name="Obokata J."/>
            <person name="Shigenobu S."/>
        </authorList>
    </citation>
    <scope>NUCLEOTIDE SEQUENCE [LARGE SCALE GENOMIC DNA]</scope>
</reference>
<proteinExistence type="predicted"/>
<feature type="repeat" description="ANK" evidence="3">
    <location>
        <begin position="72"/>
        <end position="104"/>
    </location>
</feature>
<evidence type="ECO:0000313" key="5">
    <source>
        <dbReference type="Proteomes" id="UP000735302"/>
    </source>
</evidence>
<dbReference type="AlphaFoldDB" id="A0AAV4B011"/>
<dbReference type="PANTHER" id="PTHR24198">
    <property type="entry name" value="ANKYRIN REPEAT AND PROTEIN KINASE DOMAIN-CONTAINING PROTEIN"/>
    <property type="match status" value="1"/>
</dbReference>
<evidence type="ECO:0000256" key="2">
    <source>
        <dbReference type="ARBA" id="ARBA00023043"/>
    </source>
</evidence>
<dbReference type="SUPFAM" id="SSF48403">
    <property type="entry name" value="Ankyrin repeat"/>
    <property type="match status" value="1"/>
</dbReference>
<feature type="repeat" description="ANK" evidence="3">
    <location>
        <begin position="39"/>
        <end position="71"/>
    </location>
</feature>
<evidence type="ECO:0000313" key="4">
    <source>
        <dbReference type="EMBL" id="GFO12482.1"/>
    </source>
</evidence>
<gene>
    <name evidence="4" type="ORF">PoB_003898700</name>
</gene>
<evidence type="ECO:0000256" key="1">
    <source>
        <dbReference type="ARBA" id="ARBA00022737"/>
    </source>
</evidence>
<dbReference type="Proteomes" id="UP000735302">
    <property type="component" value="Unassembled WGS sequence"/>
</dbReference>
<dbReference type="InterPro" id="IPR036770">
    <property type="entry name" value="Ankyrin_rpt-contain_sf"/>
</dbReference>